<dbReference type="GeneID" id="64666018"/>
<feature type="compositionally biased region" description="Basic and acidic residues" evidence="1">
    <location>
        <begin position="66"/>
        <end position="78"/>
    </location>
</feature>
<name>A0AAD4E4U0_9AGAM</name>
<dbReference type="Proteomes" id="UP001195769">
    <property type="component" value="Unassembled WGS sequence"/>
</dbReference>
<feature type="compositionally biased region" description="Basic and acidic residues" evidence="1">
    <location>
        <begin position="528"/>
        <end position="540"/>
    </location>
</feature>
<feature type="compositionally biased region" description="Polar residues" evidence="1">
    <location>
        <begin position="145"/>
        <end position="160"/>
    </location>
</feature>
<dbReference type="RefSeq" id="XP_041224933.1">
    <property type="nucleotide sequence ID" value="XM_041371720.1"/>
</dbReference>
<protein>
    <submittedName>
        <fullName evidence="2">Uncharacterized protein</fullName>
    </submittedName>
</protein>
<feature type="region of interest" description="Disordered" evidence="1">
    <location>
        <begin position="219"/>
        <end position="251"/>
    </location>
</feature>
<gene>
    <name evidence="2" type="ORF">F5891DRAFT_408071</name>
</gene>
<feature type="compositionally biased region" description="Low complexity" evidence="1">
    <location>
        <begin position="554"/>
        <end position="563"/>
    </location>
</feature>
<dbReference type="EMBL" id="JABBWK010000033">
    <property type="protein sequence ID" value="KAG1899357.1"/>
    <property type="molecule type" value="Genomic_DNA"/>
</dbReference>
<feature type="compositionally biased region" description="Basic residues" evidence="1">
    <location>
        <begin position="97"/>
        <end position="108"/>
    </location>
</feature>
<organism evidence="2 3">
    <name type="scientific">Suillus fuscotomentosus</name>
    <dbReference type="NCBI Taxonomy" id="1912939"/>
    <lineage>
        <taxon>Eukaryota</taxon>
        <taxon>Fungi</taxon>
        <taxon>Dikarya</taxon>
        <taxon>Basidiomycota</taxon>
        <taxon>Agaricomycotina</taxon>
        <taxon>Agaricomycetes</taxon>
        <taxon>Agaricomycetidae</taxon>
        <taxon>Boletales</taxon>
        <taxon>Suillineae</taxon>
        <taxon>Suillaceae</taxon>
        <taxon>Suillus</taxon>
    </lineage>
</organism>
<comment type="caution">
    <text evidence="2">The sequence shown here is derived from an EMBL/GenBank/DDBJ whole genome shotgun (WGS) entry which is preliminary data.</text>
</comment>
<feature type="region of interest" description="Disordered" evidence="1">
    <location>
        <begin position="28"/>
        <end position="193"/>
    </location>
</feature>
<feature type="compositionally biased region" description="Low complexity" evidence="1">
    <location>
        <begin position="85"/>
        <end position="96"/>
    </location>
</feature>
<feature type="compositionally biased region" description="Acidic residues" evidence="1">
    <location>
        <begin position="716"/>
        <end position="730"/>
    </location>
</feature>
<evidence type="ECO:0000313" key="3">
    <source>
        <dbReference type="Proteomes" id="UP001195769"/>
    </source>
</evidence>
<feature type="compositionally biased region" description="Polar residues" evidence="1">
    <location>
        <begin position="426"/>
        <end position="435"/>
    </location>
</feature>
<feature type="region of interest" description="Disordered" evidence="1">
    <location>
        <begin position="294"/>
        <end position="331"/>
    </location>
</feature>
<keyword evidence="3" id="KW-1185">Reference proteome</keyword>
<feature type="region of interest" description="Disordered" evidence="1">
    <location>
        <begin position="397"/>
        <end position="763"/>
    </location>
</feature>
<sequence>MVHSNRDDPGILSNVFSFVSREIGEFMINATGKSESGPSKRRQGRDAKYKERGRQRKGYDGGMIEQWREASGSEKHQDQVYTEITSSMTSRSPSPRHTSHSRGRKVRPRPQDDAPLPSSHSETTYPQLHKKPSITMPGSLFPRSDSPQPDSVLRTPQSTLDVDAQDLEPGPSNSQHKALADQSGPSPWRTRPIVSVHDAVQRFTASGGEERDFSLLVVSSPTGPVDPESSGAVLATPHLPLGGVSQKGKEHAVDDGDEDLAFILDHHPVQDKVKQDRDKERIRMLEEEVRMLKEELSRRRRSPTPQIQTQVPTPPPPPPLPPPPGVRIPLPPYLGESKALFASARAALRPTEAGATGSTNDLARSASGKVRQPTVNVPSDKMAAFLNEMRTVRLRKVGSAPGLGPEGLSRSVSDRPVVDRPGPSGLSRSVSSNAAGVNGRRENVARRKSTGVKAPVGSAASGLASASTSSSRPASFSSVSKAASTSKLPSASSIPKPKSASTALKPPSSYTYPAPSSHATRPALNNKRKADALGDSEGRSTSKRRPGTCAQAQSDTSSSSSYSRTHEFAGSTHSNLSLPGPSHTNHSSLSNETDITTPSLCSDNELGGDADGRMPSTPPGPRSAAATIQNAHDDAIEIIDVDMEDKNVDIEPAHTHVTPSYPQSDLFRKRPPMSPLPVLTPTRVRAPARAKGRKSVPTPERTKRGATPKPKSIMLLDEDDDDDDEDEPDELALPPKLEWRREVQPRVANNSTAADSKGKRRLTLDEELARARSSDRLVELGLESGELFGTGTGSKRRGFLAGGGAGGAPVFMGAGYVRGVEEDGLGLPVSRIPRRRG</sequence>
<proteinExistence type="predicted"/>
<evidence type="ECO:0000313" key="2">
    <source>
        <dbReference type="EMBL" id="KAG1899357.1"/>
    </source>
</evidence>
<reference evidence="2" key="1">
    <citation type="journal article" date="2020" name="New Phytol.">
        <title>Comparative genomics reveals dynamic genome evolution in host specialist ectomycorrhizal fungi.</title>
        <authorList>
            <person name="Lofgren L.A."/>
            <person name="Nguyen N.H."/>
            <person name="Vilgalys R."/>
            <person name="Ruytinx J."/>
            <person name="Liao H.L."/>
            <person name="Branco S."/>
            <person name="Kuo A."/>
            <person name="LaButti K."/>
            <person name="Lipzen A."/>
            <person name="Andreopoulos W."/>
            <person name="Pangilinan J."/>
            <person name="Riley R."/>
            <person name="Hundley H."/>
            <person name="Na H."/>
            <person name="Barry K."/>
            <person name="Grigoriev I.V."/>
            <person name="Stajich J.E."/>
            <person name="Kennedy P.G."/>
        </authorList>
    </citation>
    <scope>NUCLEOTIDE SEQUENCE</scope>
    <source>
        <strain evidence="2">FC203</strain>
    </source>
</reference>
<feature type="compositionally biased region" description="Polar residues" evidence="1">
    <location>
        <begin position="571"/>
        <end position="602"/>
    </location>
</feature>
<evidence type="ECO:0000256" key="1">
    <source>
        <dbReference type="SAM" id="MobiDB-lite"/>
    </source>
</evidence>
<feature type="compositionally biased region" description="Basic and acidic residues" evidence="1">
    <location>
        <begin position="644"/>
        <end position="654"/>
    </location>
</feature>
<dbReference type="AlphaFoldDB" id="A0AAD4E4U0"/>
<feature type="compositionally biased region" description="Low complexity" evidence="1">
    <location>
        <begin position="458"/>
        <end position="517"/>
    </location>
</feature>
<feature type="compositionally biased region" description="Pro residues" evidence="1">
    <location>
        <begin position="312"/>
        <end position="331"/>
    </location>
</feature>
<accession>A0AAD4E4U0</accession>
<feature type="region of interest" description="Disordered" evidence="1">
    <location>
        <begin position="350"/>
        <end position="376"/>
    </location>
</feature>